<feature type="transmembrane region" description="Helical" evidence="1">
    <location>
        <begin position="6"/>
        <end position="26"/>
    </location>
</feature>
<proteinExistence type="predicted"/>
<comment type="caution">
    <text evidence="2">The sequence shown here is derived from an EMBL/GenBank/DDBJ whole genome shotgun (WGS) entry which is preliminary data.</text>
</comment>
<feature type="transmembrane region" description="Helical" evidence="1">
    <location>
        <begin position="109"/>
        <end position="130"/>
    </location>
</feature>
<keyword evidence="3" id="KW-1185">Reference proteome</keyword>
<keyword evidence="1" id="KW-1133">Transmembrane helix</keyword>
<organism evidence="2 3">
    <name type="scientific">Aliiglaciecola litoralis</name>
    <dbReference type="NCBI Taxonomy" id="582857"/>
    <lineage>
        <taxon>Bacteria</taxon>
        <taxon>Pseudomonadati</taxon>
        <taxon>Pseudomonadota</taxon>
        <taxon>Gammaproteobacteria</taxon>
        <taxon>Alteromonadales</taxon>
        <taxon>Alteromonadaceae</taxon>
        <taxon>Aliiglaciecola</taxon>
    </lineage>
</organism>
<evidence type="ECO:0000313" key="2">
    <source>
        <dbReference type="EMBL" id="GAA0857744.1"/>
    </source>
</evidence>
<evidence type="ECO:0000313" key="3">
    <source>
        <dbReference type="Proteomes" id="UP001500359"/>
    </source>
</evidence>
<dbReference type="RefSeq" id="WP_343860411.1">
    <property type="nucleotide sequence ID" value="NZ_BAAAFD010000007.1"/>
</dbReference>
<evidence type="ECO:0000256" key="1">
    <source>
        <dbReference type="SAM" id="Phobius"/>
    </source>
</evidence>
<dbReference type="Proteomes" id="UP001500359">
    <property type="component" value="Unassembled WGS sequence"/>
</dbReference>
<feature type="transmembrane region" description="Helical" evidence="1">
    <location>
        <begin position="70"/>
        <end position="88"/>
    </location>
</feature>
<feature type="transmembrane region" description="Helical" evidence="1">
    <location>
        <begin position="46"/>
        <end position="64"/>
    </location>
</feature>
<dbReference type="EMBL" id="BAAAFD010000007">
    <property type="protein sequence ID" value="GAA0857744.1"/>
    <property type="molecule type" value="Genomic_DNA"/>
</dbReference>
<protein>
    <submittedName>
        <fullName evidence="2">Uncharacterized protein</fullName>
    </submittedName>
</protein>
<keyword evidence="1" id="KW-0812">Transmembrane</keyword>
<accession>A0ABN1LMT6</accession>
<gene>
    <name evidence="2" type="ORF">GCM10009114_24680</name>
</gene>
<name>A0ABN1LMT6_9ALTE</name>
<keyword evidence="1" id="KW-0472">Membrane</keyword>
<sequence>MILFLSQSTVFMFAVALIGLAVNAILFPNKTILFLSKFASTARLHIVEMIVRLVVGIAFVIAAPEMLFHSLFYLFGLVLIITSVLLLMMPWRWHHQFAVVVLAPLLRRVWVFAVLSLPLGIFIFIALFRIEFA</sequence>
<reference evidence="2 3" key="1">
    <citation type="journal article" date="2019" name="Int. J. Syst. Evol. Microbiol.">
        <title>The Global Catalogue of Microorganisms (GCM) 10K type strain sequencing project: providing services to taxonomists for standard genome sequencing and annotation.</title>
        <authorList>
            <consortium name="The Broad Institute Genomics Platform"/>
            <consortium name="The Broad Institute Genome Sequencing Center for Infectious Disease"/>
            <person name="Wu L."/>
            <person name="Ma J."/>
        </authorList>
    </citation>
    <scope>NUCLEOTIDE SEQUENCE [LARGE SCALE GENOMIC DNA]</scope>
    <source>
        <strain evidence="2 3">JCM 15896</strain>
    </source>
</reference>